<dbReference type="OrthoDB" id="9785181at2"/>
<dbReference type="InterPro" id="IPR050498">
    <property type="entry name" value="Ycf3"/>
</dbReference>
<feature type="repeat" description="TPR" evidence="3">
    <location>
        <begin position="122"/>
        <end position="155"/>
    </location>
</feature>
<dbReference type="EMBL" id="CP041253">
    <property type="protein sequence ID" value="QDH80378.1"/>
    <property type="molecule type" value="Genomic_DNA"/>
</dbReference>
<dbReference type="PROSITE" id="PS50005">
    <property type="entry name" value="TPR"/>
    <property type="match status" value="2"/>
</dbReference>
<keyword evidence="5" id="KW-1185">Reference proteome</keyword>
<evidence type="ECO:0000256" key="1">
    <source>
        <dbReference type="ARBA" id="ARBA00022737"/>
    </source>
</evidence>
<reference evidence="4 5" key="1">
    <citation type="submission" date="2019-06" db="EMBL/GenBank/DDBJ databases">
        <title>Echinicola alkalisoli sp. nov. isolated from saline soil.</title>
        <authorList>
            <person name="Sun J.-Q."/>
            <person name="Xu L."/>
        </authorList>
    </citation>
    <scope>NUCLEOTIDE SEQUENCE [LARGE SCALE GENOMIC DNA]</scope>
    <source>
        <strain evidence="4 5">LN3S3</strain>
    </source>
</reference>
<evidence type="ECO:0000256" key="3">
    <source>
        <dbReference type="PROSITE-ProRule" id="PRU00339"/>
    </source>
</evidence>
<evidence type="ECO:0000313" key="5">
    <source>
        <dbReference type="Proteomes" id="UP000316614"/>
    </source>
</evidence>
<keyword evidence="1" id="KW-0677">Repeat</keyword>
<dbReference type="SMART" id="SM00028">
    <property type="entry name" value="TPR"/>
    <property type="match status" value="5"/>
</dbReference>
<name>A0A514CKQ5_9BACT</name>
<evidence type="ECO:0000256" key="2">
    <source>
        <dbReference type="ARBA" id="ARBA00022803"/>
    </source>
</evidence>
<dbReference type="Pfam" id="PF13414">
    <property type="entry name" value="TPR_11"/>
    <property type="match status" value="1"/>
</dbReference>
<dbReference type="Gene3D" id="1.25.40.10">
    <property type="entry name" value="Tetratricopeptide repeat domain"/>
    <property type="match status" value="2"/>
</dbReference>
<accession>A0A514CKQ5</accession>
<dbReference type="Pfam" id="PF13432">
    <property type="entry name" value="TPR_16"/>
    <property type="match status" value="1"/>
</dbReference>
<dbReference type="AlphaFoldDB" id="A0A514CKQ5"/>
<dbReference type="InterPro" id="IPR011990">
    <property type="entry name" value="TPR-like_helical_dom_sf"/>
</dbReference>
<proteinExistence type="predicted"/>
<dbReference type="PANTHER" id="PTHR44858:SF1">
    <property type="entry name" value="UDP-N-ACETYLGLUCOSAMINE--PEPTIDE N-ACETYLGLUCOSAMINYLTRANSFERASE SPINDLY-RELATED"/>
    <property type="match status" value="1"/>
</dbReference>
<feature type="repeat" description="TPR" evidence="3">
    <location>
        <begin position="54"/>
        <end position="87"/>
    </location>
</feature>
<dbReference type="PANTHER" id="PTHR44858">
    <property type="entry name" value="TETRATRICOPEPTIDE REPEAT PROTEIN 6"/>
    <property type="match status" value="1"/>
</dbReference>
<protein>
    <submittedName>
        <fullName evidence="4">Tetratricopeptide repeat protein</fullName>
    </submittedName>
</protein>
<dbReference type="KEGG" id="echi:FKX85_15560"/>
<gene>
    <name evidence="4" type="ORF">FKX85_15560</name>
</gene>
<dbReference type="InterPro" id="IPR019734">
    <property type="entry name" value="TPR_rpt"/>
</dbReference>
<organism evidence="4 5">
    <name type="scientific">Echinicola soli</name>
    <dbReference type="NCBI Taxonomy" id="2591634"/>
    <lineage>
        <taxon>Bacteria</taxon>
        <taxon>Pseudomonadati</taxon>
        <taxon>Bacteroidota</taxon>
        <taxon>Cytophagia</taxon>
        <taxon>Cytophagales</taxon>
        <taxon>Cyclobacteriaceae</taxon>
        <taxon>Echinicola</taxon>
    </lineage>
</organism>
<dbReference type="SUPFAM" id="SSF48452">
    <property type="entry name" value="TPR-like"/>
    <property type="match status" value="1"/>
</dbReference>
<keyword evidence="2 3" id="KW-0802">TPR repeat</keyword>
<sequence>MFKKSILGLCICTALFSGCSNKGDSKGDTLFKQGNYKEAIAVYSDKLATKPKDVEALYSRGRAYEELGDLESAKKDFEAGYKQDEKNVKLLLALSNVYQKQGNFDRSLLYAEYATSVAGAPAMAYFLKARALQQIGNTEEAMKEYTAAIEIDDQFGQAYYYRGVLKYATKKQRGACDDFKKASGLGYKAADTALEKYCE</sequence>
<dbReference type="Proteomes" id="UP000316614">
    <property type="component" value="Chromosome"/>
</dbReference>
<dbReference type="RefSeq" id="WP_141615612.1">
    <property type="nucleotide sequence ID" value="NZ_CP041253.1"/>
</dbReference>
<evidence type="ECO:0000313" key="4">
    <source>
        <dbReference type="EMBL" id="QDH80378.1"/>
    </source>
</evidence>
<dbReference type="PROSITE" id="PS51257">
    <property type="entry name" value="PROKAR_LIPOPROTEIN"/>
    <property type="match status" value="1"/>
</dbReference>